<gene>
    <name evidence="2" type="ORF">J5U23_00340</name>
</gene>
<evidence type="ECO:0000313" key="3">
    <source>
        <dbReference type="Proteomes" id="UP000694018"/>
    </source>
</evidence>
<dbReference type="KEGG" id="sshi:J5U23_00340"/>
<protein>
    <submittedName>
        <fullName evidence="2">Integral membrane protein</fullName>
    </submittedName>
</protein>
<dbReference type="GeneID" id="65561959"/>
<sequence length="102" mass="10591">MIGRILSGIGGIIALIASLVSVTTREPLIDHLVKILLITGDAVVGMGIIGLIGSLATIYGVYKNNWKYMVSGGILGLFAPCILSILSIIGGVLEIKGQKVSK</sequence>
<accession>A0A8F5BLR0</accession>
<feature type="transmembrane region" description="Helical" evidence="1">
    <location>
        <begin position="35"/>
        <end position="62"/>
    </location>
</feature>
<dbReference type="AlphaFoldDB" id="A0A8F5BLR0"/>
<keyword evidence="1" id="KW-1133">Transmembrane helix</keyword>
<dbReference type="RefSeq" id="WP_218266759.1">
    <property type="nucleotide sequence ID" value="NZ_CP077717.1"/>
</dbReference>
<keyword evidence="1" id="KW-0812">Transmembrane</keyword>
<dbReference type="OrthoDB" id="43543at2157"/>
<feature type="transmembrane region" description="Helical" evidence="1">
    <location>
        <begin position="68"/>
        <end position="93"/>
    </location>
</feature>
<feature type="transmembrane region" description="Helical" evidence="1">
    <location>
        <begin position="6"/>
        <end position="23"/>
    </location>
</feature>
<dbReference type="Proteomes" id="UP000694018">
    <property type="component" value="Chromosome"/>
</dbReference>
<evidence type="ECO:0000313" key="2">
    <source>
        <dbReference type="EMBL" id="QXJ27473.1"/>
    </source>
</evidence>
<keyword evidence="1" id="KW-0472">Membrane</keyword>
<dbReference type="EMBL" id="CP077717">
    <property type="protein sequence ID" value="QXJ27473.1"/>
    <property type="molecule type" value="Genomic_DNA"/>
</dbReference>
<name>A0A8F5BLR0_SACSH</name>
<organism evidence="2 3">
    <name type="scientific">Saccharolobus shibatae (strain ATCC 51178 / DSM 5389 / JCM 8931 / NBRC 15437 / B12)</name>
    <name type="common">Sulfolobus shibatae</name>
    <dbReference type="NCBI Taxonomy" id="523848"/>
    <lineage>
        <taxon>Archaea</taxon>
        <taxon>Thermoproteota</taxon>
        <taxon>Thermoprotei</taxon>
        <taxon>Sulfolobales</taxon>
        <taxon>Sulfolobaceae</taxon>
        <taxon>Saccharolobus</taxon>
    </lineage>
</organism>
<reference evidence="2" key="1">
    <citation type="journal article" date="2021" name="Environ. Microbiol.">
        <title>New insights into the diversity and evolution of the archaeal mobilome from three complete genomes of Saccharolobus shibatae.</title>
        <authorList>
            <person name="Medvedeva S."/>
            <person name="Brandt D."/>
            <person name="Cvirkaite-Krupovic V."/>
            <person name="Liu Y."/>
            <person name="Severinov K."/>
            <person name="Ishino S."/>
            <person name="Ishino Y."/>
            <person name="Prangishvili D."/>
            <person name="Kalinowski J."/>
            <person name="Krupovic M."/>
        </authorList>
    </citation>
    <scope>NUCLEOTIDE SEQUENCE</scope>
    <source>
        <strain evidence="2">B12</strain>
    </source>
</reference>
<proteinExistence type="predicted"/>
<evidence type="ECO:0000256" key="1">
    <source>
        <dbReference type="SAM" id="Phobius"/>
    </source>
</evidence>